<dbReference type="Proteomes" id="UP000014500">
    <property type="component" value="Unassembled WGS sequence"/>
</dbReference>
<dbReference type="EnsemblMetazoa" id="SMAR009218-RA">
    <property type="protein sequence ID" value="SMAR009218-PA"/>
    <property type="gene ID" value="SMAR009218"/>
</dbReference>
<organism evidence="1 2">
    <name type="scientific">Strigamia maritima</name>
    <name type="common">European centipede</name>
    <name type="synonym">Geophilus maritimus</name>
    <dbReference type="NCBI Taxonomy" id="126957"/>
    <lineage>
        <taxon>Eukaryota</taxon>
        <taxon>Metazoa</taxon>
        <taxon>Ecdysozoa</taxon>
        <taxon>Arthropoda</taxon>
        <taxon>Myriapoda</taxon>
        <taxon>Chilopoda</taxon>
        <taxon>Pleurostigmophora</taxon>
        <taxon>Geophilomorpha</taxon>
        <taxon>Linotaeniidae</taxon>
        <taxon>Strigamia</taxon>
    </lineage>
</organism>
<keyword evidence="2" id="KW-1185">Reference proteome</keyword>
<dbReference type="EMBL" id="JH431878">
    <property type="status" value="NOT_ANNOTATED_CDS"/>
    <property type="molecule type" value="Genomic_DNA"/>
</dbReference>
<proteinExistence type="predicted"/>
<evidence type="ECO:0000313" key="1">
    <source>
        <dbReference type="EnsemblMetazoa" id="SMAR009218-PA"/>
    </source>
</evidence>
<accession>T1J6E9</accession>
<reference evidence="1" key="2">
    <citation type="submission" date="2015-02" db="UniProtKB">
        <authorList>
            <consortium name="EnsemblMetazoa"/>
        </authorList>
    </citation>
    <scope>IDENTIFICATION</scope>
</reference>
<dbReference type="AlphaFoldDB" id="T1J6E9"/>
<sequence length="119" mass="13583">MAVAKFETSIYKISNKEKQRKTIKKVIFFGKNTLYGRPDPTRKKPEILCKNGDGVLSLDGTTDDGHFAVNEYEANLYLQIDMYQGLKLHTEACLWITAPFLYLVLAVGTRETFERPMTS</sequence>
<evidence type="ECO:0000313" key="2">
    <source>
        <dbReference type="Proteomes" id="UP000014500"/>
    </source>
</evidence>
<protein>
    <submittedName>
        <fullName evidence="1">Uncharacterized protein</fullName>
    </submittedName>
</protein>
<reference evidence="2" key="1">
    <citation type="submission" date="2011-05" db="EMBL/GenBank/DDBJ databases">
        <authorList>
            <person name="Richards S.R."/>
            <person name="Qu J."/>
            <person name="Jiang H."/>
            <person name="Jhangiani S.N."/>
            <person name="Agravi P."/>
            <person name="Goodspeed R."/>
            <person name="Gross S."/>
            <person name="Mandapat C."/>
            <person name="Jackson L."/>
            <person name="Mathew T."/>
            <person name="Pu L."/>
            <person name="Thornton R."/>
            <person name="Saada N."/>
            <person name="Wilczek-Boney K.B."/>
            <person name="Lee S."/>
            <person name="Kovar C."/>
            <person name="Wu Y."/>
            <person name="Scherer S.E."/>
            <person name="Worley K.C."/>
            <person name="Muzny D.M."/>
            <person name="Gibbs R."/>
        </authorList>
    </citation>
    <scope>NUCLEOTIDE SEQUENCE</scope>
    <source>
        <strain evidence="2">Brora</strain>
    </source>
</reference>
<name>T1J6E9_STRMM</name>
<dbReference type="HOGENOM" id="CLU_2064397_0_0_1"/>